<proteinExistence type="predicted"/>
<protein>
    <submittedName>
        <fullName evidence="1">Uncharacterized protein</fullName>
    </submittedName>
</protein>
<name>A0A8X6RXT7_TRICX</name>
<gene>
    <name evidence="1" type="ORF">TNCV_3505461</name>
</gene>
<evidence type="ECO:0000313" key="2">
    <source>
        <dbReference type="Proteomes" id="UP000887159"/>
    </source>
</evidence>
<dbReference type="AlphaFoldDB" id="A0A8X6RXT7"/>
<keyword evidence="2" id="KW-1185">Reference proteome</keyword>
<dbReference type="EMBL" id="BMAU01021233">
    <property type="protein sequence ID" value="GFY02666.1"/>
    <property type="molecule type" value="Genomic_DNA"/>
</dbReference>
<dbReference type="Proteomes" id="UP000887159">
    <property type="component" value="Unassembled WGS sequence"/>
</dbReference>
<reference evidence="1" key="1">
    <citation type="submission" date="2020-08" db="EMBL/GenBank/DDBJ databases">
        <title>Multicomponent nature underlies the extraordinary mechanical properties of spider dragline silk.</title>
        <authorList>
            <person name="Kono N."/>
            <person name="Nakamura H."/>
            <person name="Mori M."/>
            <person name="Yoshida Y."/>
            <person name="Ohtoshi R."/>
            <person name="Malay A.D."/>
            <person name="Moran D.A.P."/>
            <person name="Tomita M."/>
            <person name="Numata K."/>
            <person name="Arakawa K."/>
        </authorList>
    </citation>
    <scope>NUCLEOTIDE SEQUENCE</scope>
</reference>
<organism evidence="1 2">
    <name type="scientific">Trichonephila clavipes</name>
    <name type="common">Golden silk orbweaver</name>
    <name type="synonym">Nephila clavipes</name>
    <dbReference type="NCBI Taxonomy" id="2585209"/>
    <lineage>
        <taxon>Eukaryota</taxon>
        <taxon>Metazoa</taxon>
        <taxon>Ecdysozoa</taxon>
        <taxon>Arthropoda</taxon>
        <taxon>Chelicerata</taxon>
        <taxon>Arachnida</taxon>
        <taxon>Araneae</taxon>
        <taxon>Araneomorphae</taxon>
        <taxon>Entelegynae</taxon>
        <taxon>Araneoidea</taxon>
        <taxon>Nephilidae</taxon>
        <taxon>Trichonephila</taxon>
    </lineage>
</organism>
<evidence type="ECO:0000313" key="1">
    <source>
        <dbReference type="EMBL" id="GFY02666.1"/>
    </source>
</evidence>
<comment type="caution">
    <text evidence="1">The sequence shown here is derived from an EMBL/GenBank/DDBJ whole genome shotgun (WGS) entry which is preliminary data.</text>
</comment>
<accession>A0A8X6RXT7</accession>
<sequence>MWNFKGNKLKSKTINPNTVEGFLDVQKNCSRAFLFWKPSEIFSSMKNNRFGWFTDSGKERYWSVTGCEMRVLARSLVLLILLGWKSKRERFLFRFILKVFQSVETALGFGGASASLKLKFKKTGLYGLRKDRRDGVNCKGVVEVFN</sequence>